<organism evidence="2 3">
    <name type="scientific">Candidatus Enterococcus ikei</name>
    <dbReference type="NCBI Taxonomy" id="2815326"/>
    <lineage>
        <taxon>Bacteria</taxon>
        <taxon>Bacillati</taxon>
        <taxon>Bacillota</taxon>
        <taxon>Bacilli</taxon>
        <taxon>Lactobacillales</taxon>
        <taxon>Enterococcaceae</taxon>
        <taxon>Enterococcus</taxon>
    </lineage>
</organism>
<sequence>MILKELTLADEQRYSDFINEWIASGASQITPTSANLNGLTFQEWLNKLKKDKSTINNTFVPADTLFLEVEGKLVGAIQLRYELTDKLLQIGGNIGYGIVPSQRGKGYANWILAQALLIFHKRGFSKVMLTCDKKNIASQKTIQKNGGILSDEYLIEGEMIQRYWIEL</sequence>
<dbReference type="InterPro" id="IPR016181">
    <property type="entry name" value="Acyl_CoA_acyltransferase"/>
</dbReference>
<dbReference type="PROSITE" id="PS51186">
    <property type="entry name" value="GNAT"/>
    <property type="match status" value="1"/>
</dbReference>
<name>A0ABS3GVE6_9ENTE</name>
<dbReference type="Proteomes" id="UP000664632">
    <property type="component" value="Unassembled WGS sequence"/>
</dbReference>
<evidence type="ECO:0000259" key="1">
    <source>
        <dbReference type="PROSITE" id="PS51186"/>
    </source>
</evidence>
<dbReference type="PANTHER" id="PTHR39173">
    <property type="entry name" value="ACETYLTRANSFERASE"/>
    <property type="match status" value="1"/>
</dbReference>
<dbReference type="PANTHER" id="PTHR39173:SF1">
    <property type="entry name" value="ACETYLTRANSFERASE"/>
    <property type="match status" value="1"/>
</dbReference>
<dbReference type="CDD" id="cd04301">
    <property type="entry name" value="NAT_SF"/>
    <property type="match status" value="1"/>
</dbReference>
<dbReference type="RefSeq" id="WP_207111328.1">
    <property type="nucleotide sequence ID" value="NZ_JAFLWD010000006.1"/>
</dbReference>
<proteinExistence type="predicted"/>
<gene>
    <name evidence="2" type="ORF">JZO69_02510</name>
</gene>
<keyword evidence="3" id="KW-1185">Reference proteome</keyword>
<dbReference type="Pfam" id="PF13302">
    <property type="entry name" value="Acetyltransf_3"/>
    <property type="match status" value="1"/>
</dbReference>
<dbReference type="Gene3D" id="3.40.630.30">
    <property type="match status" value="1"/>
</dbReference>
<evidence type="ECO:0000313" key="2">
    <source>
        <dbReference type="EMBL" id="MBO0439231.1"/>
    </source>
</evidence>
<accession>A0ABS3GVE6</accession>
<reference evidence="2 3" key="1">
    <citation type="submission" date="2021-03" db="EMBL/GenBank/DDBJ databases">
        <title>Enterococcal diversity collection.</title>
        <authorList>
            <person name="Gilmore M.S."/>
            <person name="Schwartzman J."/>
            <person name="Van Tyne D."/>
            <person name="Martin M."/>
            <person name="Earl A.M."/>
            <person name="Manson A.L."/>
            <person name="Straub T."/>
            <person name="Salamzade R."/>
            <person name="Saavedra J."/>
            <person name="Lebreton F."/>
            <person name="Prichula J."/>
            <person name="Schaufler K."/>
            <person name="Gaca A."/>
            <person name="Sgardioli B."/>
            <person name="Wagenaar J."/>
            <person name="Strong T."/>
        </authorList>
    </citation>
    <scope>NUCLEOTIDE SEQUENCE [LARGE SCALE GENOMIC DNA]</scope>
    <source>
        <strain evidence="2 3">DIV0869a</strain>
    </source>
</reference>
<dbReference type="SUPFAM" id="SSF55729">
    <property type="entry name" value="Acyl-CoA N-acyltransferases (Nat)"/>
    <property type="match status" value="1"/>
</dbReference>
<evidence type="ECO:0000313" key="3">
    <source>
        <dbReference type="Proteomes" id="UP000664632"/>
    </source>
</evidence>
<dbReference type="EMBL" id="JAFLWD010000006">
    <property type="protein sequence ID" value="MBO0439231.1"/>
    <property type="molecule type" value="Genomic_DNA"/>
</dbReference>
<comment type="caution">
    <text evidence="2">The sequence shown here is derived from an EMBL/GenBank/DDBJ whole genome shotgun (WGS) entry which is preliminary data.</text>
</comment>
<dbReference type="InterPro" id="IPR000182">
    <property type="entry name" value="GNAT_dom"/>
</dbReference>
<protein>
    <submittedName>
        <fullName evidence="2">GNAT family N-acetyltransferase</fullName>
    </submittedName>
</protein>
<feature type="domain" description="N-acetyltransferase" evidence="1">
    <location>
        <begin position="1"/>
        <end position="167"/>
    </location>
</feature>